<gene>
    <name evidence="1" type="ORF">PXEA_LOCUS33444</name>
</gene>
<reference evidence="1" key="1">
    <citation type="submission" date="2018-11" db="EMBL/GenBank/DDBJ databases">
        <authorList>
            <consortium name="Pathogen Informatics"/>
        </authorList>
    </citation>
    <scope>NUCLEOTIDE SEQUENCE</scope>
</reference>
<dbReference type="EMBL" id="CAAALY010263285">
    <property type="protein sequence ID" value="VEL40004.1"/>
    <property type="molecule type" value="Genomic_DNA"/>
</dbReference>
<evidence type="ECO:0000313" key="1">
    <source>
        <dbReference type="EMBL" id="VEL40004.1"/>
    </source>
</evidence>
<dbReference type="OrthoDB" id="10259868at2759"/>
<sequence>MYACAHVYLHTNANTHDHARWFCQTTAYATVCVNSDLSICLRPVPFTPSDELTEAEQLGQVEPGSEFVFYFLGHGRALIRAVGELVAKAVSTSGFGSGNPAYLRAEIKGDVKVETSNQLVAACIWEI</sequence>
<protein>
    <submittedName>
        <fullName evidence="1">Uncharacterized protein</fullName>
    </submittedName>
</protein>
<accession>A0A3S5C7A1</accession>
<organism evidence="1 2">
    <name type="scientific">Protopolystoma xenopodis</name>
    <dbReference type="NCBI Taxonomy" id="117903"/>
    <lineage>
        <taxon>Eukaryota</taxon>
        <taxon>Metazoa</taxon>
        <taxon>Spiralia</taxon>
        <taxon>Lophotrochozoa</taxon>
        <taxon>Platyhelminthes</taxon>
        <taxon>Monogenea</taxon>
        <taxon>Polyopisthocotylea</taxon>
        <taxon>Polystomatidea</taxon>
        <taxon>Polystomatidae</taxon>
        <taxon>Protopolystoma</taxon>
    </lineage>
</organism>
<dbReference type="Proteomes" id="UP000784294">
    <property type="component" value="Unassembled WGS sequence"/>
</dbReference>
<name>A0A3S5C7A1_9PLAT</name>
<evidence type="ECO:0000313" key="2">
    <source>
        <dbReference type="Proteomes" id="UP000784294"/>
    </source>
</evidence>
<dbReference type="AlphaFoldDB" id="A0A3S5C7A1"/>
<comment type="caution">
    <text evidence="1">The sequence shown here is derived from an EMBL/GenBank/DDBJ whole genome shotgun (WGS) entry which is preliminary data.</text>
</comment>
<proteinExistence type="predicted"/>
<keyword evidence="2" id="KW-1185">Reference proteome</keyword>